<dbReference type="AlphaFoldDB" id="A0A235F9N7"/>
<evidence type="ECO:0000259" key="7">
    <source>
        <dbReference type="Pfam" id="PF00149"/>
    </source>
</evidence>
<evidence type="ECO:0000256" key="5">
    <source>
        <dbReference type="ARBA" id="ARBA00023088"/>
    </source>
</evidence>
<feature type="domain" description="5'-Nucleotidase C-terminal" evidence="8">
    <location>
        <begin position="320"/>
        <end position="472"/>
    </location>
</feature>
<dbReference type="Proteomes" id="UP000215059">
    <property type="component" value="Unassembled WGS sequence"/>
</dbReference>
<dbReference type="GO" id="GO:0030288">
    <property type="term" value="C:outer membrane-bounded periplasmic space"/>
    <property type="evidence" value="ECO:0007669"/>
    <property type="project" value="TreeGrafter"/>
</dbReference>
<name>A0A235F9N7_9BACL</name>
<keyword evidence="4" id="KW-0732">Signal</keyword>
<dbReference type="PANTHER" id="PTHR11575:SF24">
    <property type="entry name" value="5'-NUCLEOTIDASE"/>
    <property type="match status" value="1"/>
</dbReference>
<evidence type="ECO:0000256" key="1">
    <source>
        <dbReference type="ARBA" id="ARBA00004168"/>
    </source>
</evidence>
<keyword evidence="5" id="KW-0572">Peptidoglycan-anchor</keyword>
<dbReference type="Pfam" id="PF02872">
    <property type="entry name" value="5_nucleotid_C"/>
    <property type="match status" value="1"/>
</dbReference>
<reference evidence="9 10" key="1">
    <citation type="submission" date="2017-07" db="EMBL/GenBank/DDBJ databases">
        <title>Fictibacillus sp. nov. GDSW-R2A3 Genome sequencing and assembly.</title>
        <authorList>
            <person name="Mayilraj S."/>
        </authorList>
    </citation>
    <scope>NUCLEOTIDE SEQUENCE [LARGE SCALE GENOMIC DNA]</scope>
    <source>
        <strain evidence="9 10">GDSW-R2A3</strain>
    </source>
</reference>
<dbReference type="InterPro" id="IPR004843">
    <property type="entry name" value="Calcineurin-like_PHP"/>
</dbReference>
<dbReference type="InterPro" id="IPR008334">
    <property type="entry name" value="5'-Nucleotdase_C"/>
</dbReference>
<keyword evidence="6" id="KW-0378">Hydrolase</keyword>
<dbReference type="InterPro" id="IPR029052">
    <property type="entry name" value="Metallo-depent_PP-like"/>
</dbReference>
<dbReference type="OrthoDB" id="9775118at2"/>
<dbReference type="FunFam" id="3.60.21.10:FF:000052">
    <property type="entry name" value="Endonuclease YhcR"/>
    <property type="match status" value="1"/>
</dbReference>
<proteinExistence type="inferred from homology"/>
<dbReference type="SUPFAM" id="SSF55816">
    <property type="entry name" value="5'-nucleotidase (syn. UDP-sugar hydrolase), C-terminal domain"/>
    <property type="match status" value="1"/>
</dbReference>
<comment type="caution">
    <text evidence="9">The sequence shown here is derived from an EMBL/GenBank/DDBJ whole genome shotgun (WGS) entry which is preliminary data.</text>
</comment>
<evidence type="ECO:0000256" key="6">
    <source>
        <dbReference type="RuleBase" id="RU362119"/>
    </source>
</evidence>
<evidence type="ECO:0000313" key="9">
    <source>
        <dbReference type="EMBL" id="OYD57794.1"/>
    </source>
</evidence>
<gene>
    <name evidence="9" type="ORF">CGZ90_13785</name>
</gene>
<dbReference type="SUPFAM" id="SSF56300">
    <property type="entry name" value="Metallo-dependent phosphatases"/>
    <property type="match status" value="1"/>
</dbReference>
<dbReference type="PRINTS" id="PR01607">
    <property type="entry name" value="APYRASEFAMLY"/>
</dbReference>
<keyword evidence="10" id="KW-1185">Reference proteome</keyword>
<dbReference type="Gene3D" id="3.90.780.10">
    <property type="entry name" value="5'-Nucleotidase, C-terminal domain"/>
    <property type="match status" value="1"/>
</dbReference>
<dbReference type="GO" id="GO:0008768">
    <property type="term" value="F:UDP-sugar diphosphatase activity"/>
    <property type="evidence" value="ECO:0007669"/>
    <property type="project" value="TreeGrafter"/>
</dbReference>
<accession>A0A235F9N7</accession>
<keyword evidence="6" id="KW-0547">Nucleotide-binding</keyword>
<dbReference type="GO" id="GO:0008253">
    <property type="term" value="F:5'-nucleotidase activity"/>
    <property type="evidence" value="ECO:0007669"/>
    <property type="project" value="TreeGrafter"/>
</dbReference>
<dbReference type="InterPro" id="IPR036907">
    <property type="entry name" value="5'-Nucleotdase_C_sf"/>
</dbReference>
<keyword evidence="3" id="KW-0964">Secreted</keyword>
<dbReference type="FunFam" id="3.90.780.10:FF:000004">
    <property type="entry name" value="UDP-sugar hydrolase, putative"/>
    <property type="match status" value="1"/>
</dbReference>
<dbReference type="EMBL" id="NOII01000003">
    <property type="protein sequence ID" value="OYD57794.1"/>
    <property type="molecule type" value="Genomic_DNA"/>
</dbReference>
<feature type="domain" description="Calcineurin-like phosphoesterase" evidence="7">
    <location>
        <begin position="18"/>
        <end position="246"/>
    </location>
</feature>
<evidence type="ECO:0000256" key="3">
    <source>
        <dbReference type="ARBA" id="ARBA00022525"/>
    </source>
</evidence>
<dbReference type="PANTHER" id="PTHR11575">
    <property type="entry name" value="5'-NUCLEOTIDASE-RELATED"/>
    <property type="match status" value="1"/>
</dbReference>
<evidence type="ECO:0000259" key="8">
    <source>
        <dbReference type="Pfam" id="PF02872"/>
    </source>
</evidence>
<dbReference type="Gene3D" id="3.60.21.10">
    <property type="match status" value="1"/>
</dbReference>
<evidence type="ECO:0000313" key="10">
    <source>
        <dbReference type="Proteomes" id="UP000215059"/>
    </source>
</evidence>
<evidence type="ECO:0000256" key="2">
    <source>
        <dbReference type="ARBA" id="ARBA00022512"/>
    </source>
</evidence>
<evidence type="ECO:0000256" key="4">
    <source>
        <dbReference type="ARBA" id="ARBA00022729"/>
    </source>
</evidence>
<dbReference type="GO" id="GO:0009166">
    <property type="term" value="P:nucleotide catabolic process"/>
    <property type="evidence" value="ECO:0007669"/>
    <property type="project" value="InterPro"/>
</dbReference>
<protein>
    <submittedName>
        <fullName evidence="9">Bifunctional metallophosphatase/5'-nucleotidase</fullName>
    </submittedName>
</protein>
<comment type="similarity">
    <text evidence="6">Belongs to the 5'-nucleotidase family.</text>
</comment>
<keyword evidence="2" id="KW-0134">Cell wall</keyword>
<organism evidence="9 10">
    <name type="scientific">Fictibacillus aquaticus</name>
    <dbReference type="NCBI Taxonomy" id="2021314"/>
    <lineage>
        <taxon>Bacteria</taxon>
        <taxon>Bacillati</taxon>
        <taxon>Bacillota</taxon>
        <taxon>Bacilli</taxon>
        <taxon>Bacillales</taxon>
        <taxon>Fictibacillaceae</taxon>
        <taxon>Fictibacillus</taxon>
    </lineage>
</organism>
<dbReference type="GO" id="GO:0000166">
    <property type="term" value="F:nucleotide binding"/>
    <property type="evidence" value="ECO:0007669"/>
    <property type="project" value="UniProtKB-KW"/>
</dbReference>
<dbReference type="Pfam" id="PF00149">
    <property type="entry name" value="Metallophos"/>
    <property type="match status" value="1"/>
</dbReference>
<sequence length="511" mass="55155">MLNKSKEINSKIVSLQLLGLNDFHGQLNTYKTISNRKAGGAEYLGGYLKDREKQNPNTLTVYSGDMVGASPPVSALLQDEPTIEVLGKMGVDIGGLGNHEFDEGVDEMLRLINGGKHENTGNFKGAEYPFVAANVVYKDTNKPVIDPYIVKEVEGVKVGFIGIVTSSTPNIVIPSAVEKVLFLDEAETINKYTKELKEQGVKSIVVLAHEGASSDLDGKNAKGEMVEIASIIDDEVDVIMAGHNHGFANTVVDNKLIVESYSYGTAFSDVDLEISYKTKDIVKKSAEVVTTFHDAITPDFEIKSMVDAAYAKVKPILEEVIGNTDAPILKAQNADGESAMGNMIADSMRAHTGTDFAFMNPGGVRSDINAGPITWEEVFTVQPFGNDLVTMELTGQQIADLLGQQWISGREKILQISGLKFTFESTEDAQGKFTGKVHDITLPDGTPLDMNKTYTATVNNFMAGGGDGYSALLGGKNPTVDITDLDALIKYVKARGTVNPVIEGRTTKINK</sequence>
<comment type="subcellular location">
    <subcellularLocation>
        <location evidence="1">Secreted</location>
        <location evidence="1">Cell wall</location>
        <topology evidence="1">Peptidoglycan-anchor</topology>
    </subcellularLocation>
</comment>
<dbReference type="InterPro" id="IPR006179">
    <property type="entry name" value="5_nucleotidase/apyrase"/>
</dbReference>